<organism evidence="3 4">
    <name type="scientific">Niastella caeni</name>
    <dbReference type="NCBI Taxonomy" id="2569763"/>
    <lineage>
        <taxon>Bacteria</taxon>
        <taxon>Pseudomonadati</taxon>
        <taxon>Bacteroidota</taxon>
        <taxon>Chitinophagia</taxon>
        <taxon>Chitinophagales</taxon>
        <taxon>Chitinophagaceae</taxon>
        <taxon>Niastella</taxon>
    </lineage>
</organism>
<proteinExistence type="predicted"/>
<evidence type="ECO:0000259" key="1">
    <source>
        <dbReference type="Pfam" id="PF07992"/>
    </source>
</evidence>
<dbReference type="EMBL" id="STFF01000001">
    <property type="protein sequence ID" value="THU41002.1"/>
    <property type="molecule type" value="Genomic_DNA"/>
</dbReference>
<dbReference type="InterPro" id="IPR028348">
    <property type="entry name" value="FAD-binding_protein"/>
</dbReference>
<protein>
    <submittedName>
        <fullName evidence="3">FAD-binding protein</fullName>
    </submittedName>
</protein>
<evidence type="ECO:0000313" key="4">
    <source>
        <dbReference type="Proteomes" id="UP000306918"/>
    </source>
</evidence>
<dbReference type="Proteomes" id="UP000306918">
    <property type="component" value="Unassembled WGS sequence"/>
</dbReference>
<sequence>MQQRITLKLLPSEAAVASIVQQYAAQTIGVPTSAITGYHVIKQSIDARGRQTWIMMTILAFVNEPYHERTIKKLLLQNVSKATRQVIIVGAGPAGLFAALKLIEQGIKPILLERGKDVRSRRRDLAVLNKQGIVNSESNYCFGEGGAGTYSDGKLYTRSTKRGDVERILNILVQFGAHEKILYEAHPHIGTNKLPEIITAIREQIISCGGEFLFEQKVTDLLIQNDTIHGVKTASGNIFNADAVILATGHSARDIFELLYNKNILIEAKPFALGVRVEHPQSIIDSIQYHCSTRNELLPPASYSLVQQVHERGVFSFCMCPGGIIAPASTSEGELVVNGWSPSKRNNPFANSGIVSAVELKDIMNFQKAPSSLSRIKEMGPLCGMYFQQAVERKAFQYGGGKFVAPAQRMADFTQKKQSSSLPDCSYLPGIASAPLNEVLPPFIYSSLQQAFIEFGKKMKGYFTNEAVLVATESRTSSPVRIPRDATTQHPQIKKLFPCGEGAGYAGGIVSAAMDGERVAINAERIMLNA</sequence>
<accession>A0A4S8I3U6</accession>
<dbReference type="AlphaFoldDB" id="A0A4S8I3U6"/>
<name>A0A4S8I3U6_9BACT</name>
<dbReference type="Gene3D" id="3.50.50.60">
    <property type="entry name" value="FAD/NAD(P)-binding domain"/>
    <property type="match status" value="2"/>
</dbReference>
<dbReference type="GO" id="GO:0016491">
    <property type="term" value="F:oxidoreductase activity"/>
    <property type="evidence" value="ECO:0007669"/>
    <property type="project" value="InterPro"/>
</dbReference>
<evidence type="ECO:0000313" key="3">
    <source>
        <dbReference type="EMBL" id="THU41002.1"/>
    </source>
</evidence>
<dbReference type="InterPro" id="IPR023753">
    <property type="entry name" value="FAD/NAD-binding_dom"/>
</dbReference>
<feature type="domain" description="FAD/NAD(P)-binding" evidence="1">
    <location>
        <begin position="85"/>
        <end position="254"/>
    </location>
</feature>
<reference evidence="3 4" key="1">
    <citation type="submission" date="2019-04" db="EMBL/GenBank/DDBJ databases">
        <title>Niastella caeni sp. nov., isolated from activated sludge.</title>
        <authorList>
            <person name="Sheng M."/>
        </authorList>
    </citation>
    <scope>NUCLEOTIDE SEQUENCE [LARGE SCALE GENOMIC DNA]</scope>
    <source>
        <strain evidence="3 4">HX-2-15</strain>
    </source>
</reference>
<dbReference type="PIRSF" id="PIRSF038984">
    <property type="entry name" value="FAD_binding_protein"/>
    <property type="match status" value="1"/>
</dbReference>
<dbReference type="Pfam" id="PF21688">
    <property type="entry name" value="FAD-depend_C"/>
    <property type="match status" value="1"/>
</dbReference>
<dbReference type="OrthoDB" id="9772594at2"/>
<dbReference type="RefSeq" id="WP_136575493.1">
    <property type="nucleotide sequence ID" value="NZ_STFF01000001.1"/>
</dbReference>
<gene>
    <name evidence="3" type="ORF">FAM09_02490</name>
</gene>
<dbReference type="Pfam" id="PF07992">
    <property type="entry name" value="Pyr_redox_2"/>
    <property type="match status" value="1"/>
</dbReference>
<dbReference type="InterPro" id="IPR036188">
    <property type="entry name" value="FAD/NAD-bd_sf"/>
</dbReference>
<dbReference type="InterPro" id="IPR049516">
    <property type="entry name" value="FAD-depend_C"/>
</dbReference>
<comment type="caution">
    <text evidence="3">The sequence shown here is derived from an EMBL/GenBank/DDBJ whole genome shotgun (WGS) entry which is preliminary data.</text>
</comment>
<evidence type="ECO:0000259" key="2">
    <source>
        <dbReference type="Pfam" id="PF21688"/>
    </source>
</evidence>
<keyword evidence="4" id="KW-1185">Reference proteome</keyword>
<dbReference type="PANTHER" id="PTHR42842">
    <property type="entry name" value="FAD/NAD(P)-BINDING OXIDOREDUCTASE"/>
    <property type="match status" value="1"/>
</dbReference>
<feature type="domain" description="FAD-dependent protein C-terminal" evidence="2">
    <location>
        <begin position="270"/>
        <end position="476"/>
    </location>
</feature>
<dbReference type="SUPFAM" id="SSF51905">
    <property type="entry name" value="FAD/NAD(P)-binding domain"/>
    <property type="match status" value="1"/>
</dbReference>
<dbReference type="PANTHER" id="PTHR42842:SF3">
    <property type="entry name" value="FAD_NAD(P)-BINDING OXIDOREDUCTASE FAMILY PROTEIN"/>
    <property type="match status" value="1"/>
</dbReference>
<dbReference type="PRINTS" id="PR00419">
    <property type="entry name" value="ADXRDTASE"/>
</dbReference>